<reference evidence="2" key="2">
    <citation type="submission" date="2025-09" db="UniProtKB">
        <authorList>
            <consortium name="Ensembl"/>
        </authorList>
    </citation>
    <scope>IDENTIFICATION</scope>
</reference>
<dbReference type="Pfam" id="PF15369">
    <property type="entry name" value="KIAA1328"/>
    <property type="match status" value="1"/>
</dbReference>
<feature type="coiled-coil region" evidence="1">
    <location>
        <begin position="94"/>
        <end position="153"/>
    </location>
</feature>
<dbReference type="PANTHER" id="PTHR28375:SF1">
    <property type="entry name" value="PROTEIN HINDERIN"/>
    <property type="match status" value="1"/>
</dbReference>
<dbReference type="PANTHER" id="PTHR28375">
    <property type="entry name" value="PROTEIN HINDERIN"/>
    <property type="match status" value="1"/>
</dbReference>
<evidence type="ECO:0000313" key="3">
    <source>
        <dbReference type="Proteomes" id="UP000694620"/>
    </source>
</evidence>
<keyword evidence="3" id="KW-1185">Reference proteome</keyword>
<proteinExistence type="predicted"/>
<sequence>MANFVDHDETLGPYWTKDSILSKKMHTGLMTSGTLQMQNRAKNCKADDKKKVAHHTPNTLSCMSFKKAQVKNTAVEQVSSEKAKNRNPSFKDLCQEDKRRIAVLIQELARLSEEKEESVERFKAEQESFEKRIQQLEKQNKLIEHEREDILSTQFFL</sequence>
<evidence type="ECO:0000256" key="1">
    <source>
        <dbReference type="SAM" id="Coils"/>
    </source>
</evidence>
<accession>A0A8C4T6A7</accession>
<dbReference type="Proteomes" id="UP000694620">
    <property type="component" value="Unassembled WGS sequence"/>
</dbReference>
<dbReference type="AlphaFoldDB" id="A0A8C4T6A7"/>
<protein>
    <submittedName>
        <fullName evidence="2">Uncharacterized protein</fullName>
    </submittedName>
</protein>
<name>A0A8C4T6A7_ERPCA</name>
<keyword evidence="1" id="KW-0175">Coiled coil</keyword>
<reference evidence="2" key="1">
    <citation type="submission" date="2025-08" db="UniProtKB">
        <authorList>
            <consortium name="Ensembl"/>
        </authorList>
    </citation>
    <scope>IDENTIFICATION</scope>
</reference>
<organism evidence="2 3">
    <name type="scientific">Erpetoichthys calabaricus</name>
    <name type="common">Rope fish</name>
    <name type="synonym">Calamoichthys calabaricus</name>
    <dbReference type="NCBI Taxonomy" id="27687"/>
    <lineage>
        <taxon>Eukaryota</taxon>
        <taxon>Metazoa</taxon>
        <taxon>Chordata</taxon>
        <taxon>Craniata</taxon>
        <taxon>Vertebrata</taxon>
        <taxon>Euteleostomi</taxon>
        <taxon>Actinopterygii</taxon>
        <taxon>Polypteriformes</taxon>
        <taxon>Polypteridae</taxon>
        <taxon>Erpetoichthys</taxon>
    </lineage>
</organism>
<evidence type="ECO:0000313" key="2">
    <source>
        <dbReference type="Ensembl" id="ENSECRP00000026904.1"/>
    </source>
</evidence>
<dbReference type="Ensembl" id="ENSECRT00000027472.1">
    <property type="protein sequence ID" value="ENSECRP00000026904.1"/>
    <property type="gene ID" value="ENSECRG00000018191.1"/>
</dbReference>
<dbReference type="InterPro" id="IPR032736">
    <property type="entry name" value="Hinderin"/>
</dbReference>